<gene>
    <name evidence="2" type="ORF">CathTA2_2429</name>
</gene>
<feature type="transmembrane region" description="Helical" evidence="1">
    <location>
        <begin position="7"/>
        <end position="25"/>
    </location>
</feature>
<evidence type="ECO:0000313" key="3">
    <source>
        <dbReference type="Proteomes" id="UP000010716"/>
    </source>
</evidence>
<name>F5L9C4_CALTT</name>
<organism evidence="2 3">
    <name type="scientific">Caldalkalibacillus thermarum (strain TA2.A1)</name>
    <dbReference type="NCBI Taxonomy" id="986075"/>
    <lineage>
        <taxon>Bacteria</taxon>
        <taxon>Bacillati</taxon>
        <taxon>Bacillota</taxon>
        <taxon>Bacilli</taxon>
        <taxon>Bacillales</taxon>
        <taxon>Bacillaceae</taxon>
        <taxon>Caldalkalibacillus</taxon>
    </lineage>
</organism>
<sequence length="33" mass="3672">MIAWFDGILAIVLWLSFLGLLALIFPDGGEQHD</sequence>
<proteinExistence type="predicted"/>
<keyword evidence="1" id="KW-0472">Membrane</keyword>
<dbReference type="AlphaFoldDB" id="F5L9C4"/>
<accession>F5L9C4</accession>
<protein>
    <submittedName>
        <fullName evidence="2">Uncharacterized protein</fullName>
    </submittedName>
</protein>
<keyword evidence="1" id="KW-0812">Transmembrane</keyword>
<keyword evidence="1" id="KW-1133">Transmembrane helix</keyword>
<comment type="caution">
    <text evidence="2">The sequence shown here is derived from an EMBL/GenBank/DDBJ whole genome shotgun (WGS) entry which is preliminary data.</text>
</comment>
<dbReference type="Proteomes" id="UP000010716">
    <property type="component" value="Unassembled WGS sequence"/>
</dbReference>
<reference evidence="2 3" key="1">
    <citation type="journal article" date="2011" name="J. Bacteriol.">
        <title>Draft genome sequence of the thermoalkaliphilic Caldalkalibacillus thermarum strain TA2.A1.</title>
        <authorList>
            <person name="Kalamorz F."/>
            <person name="Keis S."/>
            <person name="McMillan D.G."/>
            <person name="Olsson K."/>
            <person name="Stanton J.A."/>
            <person name="Stockwell P."/>
            <person name="Black M.A."/>
            <person name="Klingeman D.M."/>
            <person name="Land M.L."/>
            <person name="Han C.S."/>
            <person name="Martin S.L."/>
            <person name="Becher S.A."/>
            <person name="Peddie C.J."/>
            <person name="Morgan H.W."/>
            <person name="Matthies D."/>
            <person name="Preiss L."/>
            <person name="Meier T."/>
            <person name="Brown S.D."/>
            <person name="Cook G.M."/>
        </authorList>
    </citation>
    <scope>NUCLEOTIDE SEQUENCE [LARGE SCALE GENOMIC DNA]</scope>
    <source>
        <strain evidence="2 3">TA2.A1</strain>
    </source>
</reference>
<evidence type="ECO:0000256" key="1">
    <source>
        <dbReference type="SAM" id="Phobius"/>
    </source>
</evidence>
<evidence type="ECO:0000313" key="2">
    <source>
        <dbReference type="EMBL" id="EGL82066.1"/>
    </source>
</evidence>
<dbReference type="EMBL" id="AFCE01000156">
    <property type="protein sequence ID" value="EGL82066.1"/>
    <property type="molecule type" value="Genomic_DNA"/>
</dbReference>